<gene>
    <name evidence="2" type="ORF">ACFSOY_06080</name>
</gene>
<dbReference type="Pfam" id="PF13785">
    <property type="entry name" value="DUF4178"/>
    <property type="match status" value="1"/>
</dbReference>
<organism evidence="2 3">
    <name type="scientific">Tumebacillus lipolyticus</name>
    <dbReference type="NCBI Taxonomy" id="1280370"/>
    <lineage>
        <taxon>Bacteria</taxon>
        <taxon>Bacillati</taxon>
        <taxon>Bacillota</taxon>
        <taxon>Bacilli</taxon>
        <taxon>Bacillales</taxon>
        <taxon>Alicyclobacillaceae</taxon>
        <taxon>Tumebacillus</taxon>
    </lineage>
</organism>
<dbReference type="InterPro" id="IPR025235">
    <property type="entry name" value="DUF4178"/>
</dbReference>
<comment type="caution">
    <text evidence="2">The sequence shown here is derived from an EMBL/GenBank/DDBJ whole genome shotgun (WGS) entry which is preliminary data.</text>
</comment>
<evidence type="ECO:0000313" key="3">
    <source>
        <dbReference type="Proteomes" id="UP001597343"/>
    </source>
</evidence>
<proteinExistence type="predicted"/>
<protein>
    <submittedName>
        <fullName evidence="2">DUF4178 domain-containing protein</fullName>
    </submittedName>
</protein>
<evidence type="ECO:0000313" key="2">
    <source>
        <dbReference type="EMBL" id="MFD2169558.1"/>
    </source>
</evidence>
<name>A0ABW4ZVU5_9BACL</name>
<reference evidence="3" key="1">
    <citation type="journal article" date="2019" name="Int. J. Syst. Evol. Microbiol.">
        <title>The Global Catalogue of Microorganisms (GCM) 10K type strain sequencing project: providing services to taxonomists for standard genome sequencing and annotation.</title>
        <authorList>
            <consortium name="The Broad Institute Genomics Platform"/>
            <consortium name="The Broad Institute Genome Sequencing Center for Infectious Disease"/>
            <person name="Wu L."/>
            <person name="Ma J."/>
        </authorList>
    </citation>
    <scope>NUCLEOTIDE SEQUENCE [LARGE SCALE GENOMIC DNA]</scope>
    <source>
        <strain evidence="3">CGMCC 1.13574</strain>
    </source>
</reference>
<sequence>MGFFKRIRSAFGKDQEPALKPRTLVNLKVGDIVSYELIDYQVEGVTLYLGGTQQRYGYLLNDAGNRRFLLVESKETIRAFLYENIQARLENPEAVNYEMVYDGVHYYEKVRGESKVDVIGKSAFHTSDLVYWWMHLSDDGRGMLIEWQNGETIIRVGAPIKAEHVTIFAASE</sequence>
<dbReference type="EMBL" id="JBHUIO010000005">
    <property type="protein sequence ID" value="MFD2169558.1"/>
    <property type="molecule type" value="Genomic_DNA"/>
</dbReference>
<dbReference type="Proteomes" id="UP001597343">
    <property type="component" value="Unassembled WGS sequence"/>
</dbReference>
<feature type="domain" description="DUF4178" evidence="1">
    <location>
        <begin position="28"/>
        <end position="160"/>
    </location>
</feature>
<keyword evidence="3" id="KW-1185">Reference proteome</keyword>
<evidence type="ECO:0000259" key="1">
    <source>
        <dbReference type="Pfam" id="PF13785"/>
    </source>
</evidence>
<dbReference type="RefSeq" id="WP_386044806.1">
    <property type="nucleotide sequence ID" value="NZ_JBHUIO010000005.1"/>
</dbReference>
<accession>A0ABW4ZVU5</accession>